<evidence type="ECO:0000256" key="3">
    <source>
        <dbReference type="ARBA" id="ARBA00022475"/>
    </source>
</evidence>
<reference evidence="11" key="1">
    <citation type="submission" date="2020-10" db="EMBL/GenBank/DDBJ databases">
        <authorList>
            <person name="Gilroy R."/>
        </authorList>
    </citation>
    <scope>NUCLEOTIDE SEQUENCE</scope>
    <source>
        <strain evidence="11">ChiSjej6B24-2974</strain>
    </source>
</reference>
<evidence type="ECO:0000259" key="10">
    <source>
        <dbReference type="PROSITE" id="PS50893"/>
    </source>
</evidence>
<evidence type="ECO:0000256" key="9">
    <source>
        <dbReference type="ARBA" id="ARBA00023136"/>
    </source>
</evidence>
<evidence type="ECO:0000256" key="2">
    <source>
        <dbReference type="ARBA" id="ARBA00022448"/>
    </source>
</evidence>
<comment type="subcellular location">
    <subcellularLocation>
        <location evidence="1">Cell membrane</location>
        <topology evidence="1">Peripheral membrane protein</topology>
    </subcellularLocation>
</comment>
<gene>
    <name evidence="11" type="ORF">IAA52_03245</name>
</gene>
<dbReference type="GO" id="GO:0006826">
    <property type="term" value="P:iron ion transport"/>
    <property type="evidence" value="ECO:0007669"/>
    <property type="project" value="UniProtKB-KW"/>
</dbReference>
<dbReference type="SUPFAM" id="SSF52540">
    <property type="entry name" value="P-loop containing nucleoside triphosphate hydrolases"/>
    <property type="match status" value="1"/>
</dbReference>
<dbReference type="PANTHER" id="PTHR42771">
    <property type="entry name" value="IRON(3+)-HYDROXAMATE IMPORT ATP-BINDING PROTEIN FHUC"/>
    <property type="match status" value="1"/>
</dbReference>
<keyword evidence="5" id="KW-0547">Nucleotide-binding</keyword>
<keyword evidence="3" id="KW-1003">Cell membrane</keyword>
<dbReference type="GO" id="GO:0005886">
    <property type="term" value="C:plasma membrane"/>
    <property type="evidence" value="ECO:0007669"/>
    <property type="project" value="UniProtKB-SubCell"/>
</dbReference>
<dbReference type="Gene3D" id="3.40.50.300">
    <property type="entry name" value="P-loop containing nucleotide triphosphate hydrolases"/>
    <property type="match status" value="1"/>
</dbReference>
<dbReference type="EMBL" id="DVFZ01000033">
    <property type="protein sequence ID" value="HIQ82101.1"/>
    <property type="molecule type" value="Genomic_DNA"/>
</dbReference>
<keyword evidence="9" id="KW-0472">Membrane</keyword>
<dbReference type="InterPro" id="IPR003593">
    <property type="entry name" value="AAA+_ATPase"/>
</dbReference>
<dbReference type="PROSITE" id="PS50893">
    <property type="entry name" value="ABC_TRANSPORTER_2"/>
    <property type="match status" value="1"/>
</dbReference>
<keyword evidence="8" id="KW-0406">Ion transport</keyword>
<dbReference type="InterPro" id="IPR051535">
    <property type="entry name" value="Siderophore_ABC-ATPase"/>
</dbReference>
<dbReference type="AlphaFoldDB" id="A0A9D1CVU4"/>
<organism evidence="11 12">
    <name type="scientific">Candidatus Pullichristensenella stercorigallinarum</name>
    <dbReference type="NCBI Taxonomy" id="2840909"/>
    <lineage>
        <taxon>Bacteria</taxon>
        <taxon>Bacillati</taxon>
        <taxon>Bacillota</taxon>
        <taxon>Clostridia</taxon>
        <taxon>Candidatus Pullichristensenella</taxon>
    </lineage>
</organism>
<dbReference type="InterPro" id="IPR003439">
    <property type="entry name" value="ABC_transporter-like_ATP-bd"/>
</dbReference>
<dbReference type="InterPro" id="IPR027417">
    <property type="entry name" value="P-loop_NTPase"/>
</dbReference>
<keyword evidence="2" id="KW-0813">Transport</keyword>
<protein>
    <submittedName>
        <fullName evidence="11">ABC transporter ATP-binding protein</fullName>
    </submittedName>
</protein>
<evidence type="ECO:0000313" key="11">
    <source>
        <dbReference type="EMBL" id="HIQ82101.1"/>
    </source>
</evidence>
<dbReference type="GO" id="GO:0005524">
    <property type="term" value="F:ATP binding"/>
    <property type="evidence" value="ECO:0007669"/>
    <property type="project" value="UniProtKB-KW"/>
</dbReference>
<keyword evidence="7" id="KW-0408">Iron</keyword>
<keyword evidence="6 11" id="KW-0067">ATP-binding</keyword>
<dbReference type="FunFam" id="3.40.50.300:FF:000134">
    <property type="entry name" value="Iron-enterobactin ABC transporter ATP-binding protein"/>
    <property type="match status" value="1"/>
</dbReference>
<feature type="domain" description="ABC transporter" evidence="10">
    <location>
        <begin position="2"/>
        <end position="236"/>
    </location>
</feature>
<name>A0A9D1CVU4_9FIRM</name>
<evidence type="ECO:0000256" key="5">
    <source>
        <dbReference type="ARBA" id="ARBA00022741"/>
    </source>
</evidence>
<evidence type="ECO:0000256" key="4">
    <source>
        <dbReference type="ARBA" id="ARBA00022496"/>
    </source>
</evidence>
<sequence>MISLQNVRFGYDGKALFQNLSCAFPDRALTCVIGPNGSGKSTCLKLCARLLRPQSGEILVDGQPASGYDARAFARALAFLPQSRPLPSITVSSLVSHGRFAYLGLSHKLRPEDEAAVEGALRVTGMLEHAGRELRTLSGGQRQKAYLAMLIAQGAQNLLLDEPMTYLDVRCQLELLELLATLRDEGRCVVMILHDLALAREAGDRALLLHNGVPIYDGATEGLFSSGCVEEAFGVHPLPGAGVRFERV</sequence>
<dbReference type="GO" id="GO:0016887">
    <property type="term" value="F:ATP hydrolysis activity"/>
    <property type="evidence" value="ECO:0007669"/>
    <property type="project" value="InterPro"/>
</dbReference>
<evidence type="ECO:0000256" key="6">
    <source>
        <dbReference type="ARBA" id="ARBA00022840"/>
    </source>
</evidence>
<dbReference type="PANTHER" id="PTHR42771:SF2">
    <property type="entry name" value="IRON(3+)-HYDROXAMATE IMPORT ATP-BINDING PROTEIN FHUC"/>
    <property type="match status" value="1"/>
</dbReference>
<evidence type="ECO:0000256" key="8">
    <source>
        <dbReference type="ARBA" id="ARBA00023065"/>
    </source>
</evidence>
<evidence type="ECO:0000256" key="1">
    <source>
        <dbReference type="ARBA" id="ARBA00004202"/>
    </source>
</evidence>
<proteinExistence type="predicted"/>
<dbReference type="Pfam" id="PF00005">
    <property type="entry name" value="ABC_tran"/>
    <property type="match status" value="1"/>
</dbReference>
<evidence type="ECO:0000256" key="7">
    <source>
        <dbReference type="ARBA" id="ARBA00023004"/>
    </source>
</evidence>
<reference evidence="11" key="2">
    <citation type="journal article" date="2021" name="PeerJ">
        <title>Extensive microbial diversity within the chicken gut microbiome revealed by metagenomics and culture.</title>
        <authorList>
            <person name="Gilroy R."/>
            <person name="Ravi A."/>
            <person name="Getino M."/>
            <person name="Pursley I."/>
            <person name="Horton D.L."/>
            <person name="Alikhan N.F."/>
            <person name="Baker D."/>
            <person name="Gharbi K."/>
            <person name="Hall N."/>
            <person name="Watson M."/>
            <person name="Adriaenssens E.M."/>
            <person name="Foster-Nyarko E."/>
            <person name="Jarju S."/>
            <person name="Secka A."/>
            <person name="Antonio M."/>
            <person name="Oren A."/>
            <person name="Chaudhuri R.R."/>
            <person name="La Ragione R."/>
            <person name="Hildebrand F."/>
            <person name="Pallen M.J."/>
        </authorList>
    </citation>
    <scope>NUCLEOTIDE SEQUENCE</scope>
    <source>
        <strain evidence="11">ChiSjej6B24-2974</strain>
    </source>
</reference>
<evidence type="ECO:0000313" key="12">
    <source>
        <dbReference type="Proteomes" id="UP000824260"/>
    </source>
</evidence>
<accession>A0A9D1CVU4</accession>
<comment type="caution">
    <text evidence="11">The sequence shown here is derived from an EMBL/GenBank/DDBJ whole genome shotgun (WGS) entry which is preliminary data.</text>
</comment>
<keyword evidence="4" id="KW-0410">Iron transport</keyword>
<dbReference type="Proteomes" id="UP000824260">
    <property type="component" value="Unassembled WGS sequence"/>
</dbReference>
<dbReference type="SMART" id="SM00382">
    <property type="entry name" value="AAA"/>
    <property type="match status" value="1"/>
</dbReference>